<dbReference type="SUPFAM" id="SSF50923">
    <property type="entry name" value="Hemopexin-like domain"/>
    <property type="match status" value="2"/>
</dbReference>
<dbReference type="Gene3D" id="2.110.10.10">
    <property type="entry name" value="Hemopexin-like domain"/>
    <property type="match status" value="1"/>
</dbReference>
<dbReference type="EMBL" id="JAKOGI010000291">
    <property type="protein sequence ID" value="KAJ8437594.1"/>
    <property type="molecule type" value="Genomic_DNA"/>
</dbReference>
<evidence type="ECO:0000313" key="2">
    <source>
        <dbReference type="EMBL" id="KAJ8437594.1"/>
    </source>
</evidence>
<comment type="caution">
    <text evidence="2">The sequence shown here is derived from an EMBL/GenBank/DDBJ whole genome shotgun (WGS) entry which is preliminary data.</text>
</comment>
<dbReference type="Proteomes" id="UP001153076">
    <property type="component" value="Unassembled WGS sequence"/>
</dbReference>
<dbReference type="SMART" id="SM00120">
    <property type="entry name" value="HX"/>
    <property type="match status" value="3"/>
</dbReference>
<gene>
    <name evidence="2" type="ORF">Cgig2_005345</name>
</gene>
<proteinExistence type="predicted"/>
<dbReference type="InterPro" id="IPR018487">
    <property type="entry name" value="Hemopexin-like_repeat"/>
</dbReference>
<dbReference type="Pfam" id="PF00045">
    <property type="entry name" value="Hemopexin"/>
    <property type="match status" value="1"/>
</dbReference>
<feature type="repeat" description="Hemopexin" evidence="1">
    <location>
        <begin position="146"/>
        <end position="194"/>
    </location>
</feature>
<name>A0A9Q1QDE1_9CARY</name>
<dbReference type="PROSITE" id="PS51642">
    <property type="entry name" value="HEMOPEXIN_2"/>
    <property type="match status" value="1"/>
</dbReference>
<sequence length="209" mass="22985">MHYYATGVAKTKNYLDAAFRSSRTDEAYLFVEKEYVLLNYAPDSTNDSVVNGPLFIFDGFVSLGETAFAEVRVDCAFGVEGKDEVFIFSGALGYARGLDAAFELSSTEACIFRGKYCAQTNHIEKRLIQICFITDAFPCLKDTVLASDIGAAFRSHRDSEAYLFKGPQYALLKYSGATSLAGGVKEIAPNWPSLKGFVPRENFGLDKPP</sequence>
<reference evidence="2" key="1">
    <citation type="submission" date="2022-04" db="EMBL/GenBank/DDBJ databases">
        <title>Carnegiea gigantea Genome sequencing and assembly v2.</title>
        <authorList>
            <person name="Copetti D."/>
            <person name="Sanderson M.J."/>
            <person name="Burquez A."/>
            <person name="Wojciechowski M.F."/>
        </authorList>
    </citation>
    <scope>NUCLEOTIDE SEQUENCE</scope>
    <source>
        <strain evidence="2">SGP5-SGP5p</strain>
        <tissue evidence="2">Aerial part</tissue>
    </source>
</reference>
<protein>
    <submittedName>
        <fullName evidence="2">Uncharacterized protein</fullName>
    </submittedName>
</protein>
<keyword evidence="3" id="KW-1185">Reference proteome</keyword>
<dbReference type="OrthoDB" id="756060at2759"/>
<organism evidence="2 3">
    <name type="scientific">Carnegiea gigantea</name>
    <dbReference type="NCBI Taxonomy" id="171969"/>
    <lineage>
        <taxon>Eukaryota</taxon>
        <taxon>Viridiplantae</taxon>
        <taxon>Streptophyta</taxon>
        <taxon>Embryophyta</taxon>
        <taxon>Tracheophyta</taxon>
        <taxon>Spermatophyta</taxon>
        <taxon>Magnoliopsida</taxon>
        <taxon>eudicotyledons</taxon>
        <taxon>Gunneridae</taxon>
        <taxon>Pentapetalae</taxon>
        <taxon>Caryophyllales</taxon>
        <taxon>Cactineae</taxon>
        <taxon>Cactaceae</taxon>
        <taxon>Cactoideae</taxon>
        <taxon>Echinocereeae</taxon>
        <taxon>Carnegiea</taxon>
    </lineage>
</organism>
<dbReference type="AlphaFoldDB" id="A0A9Q1QDE1"/>
<dbReference type="InterPro" id="IPR036375">
    <property type="entry name" value="Hemopexin-like_dom_sf"/>
</dbReference>
<evidence type="ECO:0000313" key="3">
    <source>
        <dbReference type="Proteomes" id="UP001153076"/>
    </source>
</evidence>
<accession>A0A9Q1QDE1</accession>
<evidence type="ECO:0000256" key="1">
    <source>
        <dbReference type="PROSITE-ProRule" id="PRU01011"/>
    </source>
</evidence>